<proteinExistence type="predicted"/>
<name>A0ABP9CD35_9ACTN</name>
<dbReference type="InterPro" id="IPR018931">
    <property type="entry name" value="DUF2520"/>
</dbReference>
<dbReference type="PANTHER" id="PTHR40459:SF1">
    <property type="entry name" value="CONSERVED HYPOTHETICAL ALANINE AND LEUCINE RICH PROTEIN"/>
    <property type="match status" value="1"/>
</dbReference>
<accession>A0ABP9CD35</accession>
<keyword evidence="4" id="KW-1185">Reference proteome</keyword>
<dbReference type="Proteomes" id="UP001500839">
    <property type="component" value="Unassembled WGS sequence"/>
</dbReference>
<comment type="caution">
    <text evidence="3">The sequence shown here is derived from an EMBL/GenBank/DDBJ whole genome shotgun (WGS) entry which is preliminary data.</text>
</comment>
<evidence type="ECO:0000313" key="4">
    <source>
        <dbReference type="Proteomes" id="UP001500839"/>
    </source>
</evidence>
<dbReference type="EMBL" id="BAABKQ010000001">
    <property type="protein sequence ID" value="GAA4806339.1"/>
    <property type="molecule type" value="Genomic_DNA"/>
</dbReference>
<dbReference type="SUPFAM" id="SSF48179">
    <property type="entry name" value="6-phosphogluconate dehydrogenase C-terminal domain-like"/>
    <property type="match status" value="1"/>
</dbReference>
<dbReference type="InterPro" id="IPR036291">
    <property type="entry name" value="NAD(P)-bd_dom_sf"/>
</dbReference>
<dbReference type="Gene3D" id="3.40.50.720">
    <property type="entry name" value="NAD(P)-binding Rossmann-like Domain"/>
    <property type="match status" value="1"/>
</dbReference>
<organism evidence="3 4">
    <name type="scientific">Tomitella cavernea</name>
    <dbReference type="NCBI Taxonomy" id="1387982"/>
    <lineage>
        <taxon>Bacteria</taxon>
        <taxon>Bacillati</taxon>
        <taxon>Actinomycetota</taxon>
        <taxon>Actinomycetes</taxon>
        <taxon>Mycobacteriales</taxon>
        <taxon>Tomitella</taxon>
    </lineage>
</organism>
<reference evidence="4" key="1">
    <citation type="journal article" date="2019" name="Int. J. Syst. Evol. Microbiol.">
        <title>The Global Catalogue of Microorganisms (GCM) 10K type strain sequencing project: providing services to taxonomists for standard genome sequencing and annotation.</title>
        <authorList>
            <consortium name="The Broad Institute Genomics Platform"/>
            <consortium name="The Broad Institute Genome Sequencing Center for Infectious Disease"/>
            <person name="Wu L."/>
            <person name="Ma J."/>
        </authorList>
    </citation>
    <scope>NUCLEOTIDE SEQUENCE [LARGE SCALE GENOMIC DNA]</scope>
    <source>
        <strain evidence="4">JCM 18542</strain>
    </source>
</reference>
<evidence type="ECO:0000313" key="3">
    <source>
        <dbReference type="EMBL" id="GAA4806339.1"/>
    </source>
</evidence>
<sequence length="339" mass="34191">MAAPGQDPLLPGGGPRAAAEWPRPARLSVGIIAAGRVGTAVGAALERAGHVVGACAAVSDASKERARTRLPESRIAAADAVAASSELVVLSVPDTELGSLAAGLAHTVPDWSGRIVLHTSGANGVAILEPLAARGAICLAVHPAMTFTGDPSDVDRLGSACFGITAPDEVSMAIAQSLVLEIGGEPVVVPEDSRTLYHAALAHGSNHLVTLVRDAATSLAAALRPQGSEEADAAAYGTITTEAGAPERILAPLLTAALDNALRHGDGALTGPVARGDVAAVAAHLRELDVVDADIAESYRGLALRTAQRSGATSALVDLLRPAGTGSAETTSERQEHHL</sequence>
<evidence type="ECO:0000259" key="1">
    <source>
        <dbReference type="Pfam" id="PF10727"/>
    </source>
</evidence>
<dbReference type="InterPro" id="IPR019665">
    <property type="entry name" value="OxRdtase/DH_put_Rossmann_dom"/>
</dbReference>
<dbReference type="InterPro" id="IPR008927">
    <property type="entry name" value="6-PGluconate_DH-like_C_sf"/>
</dbReference>
<dbReference type="PANTHER" id="PTHR40459">
    <property type="entry name" value="CONSERVED HYPOTHETICAL ALANINE AND LEUCINE RICH PROTEIN"/>
    <property type="match status" value="1"/>
</dbReference>
<feature type="domain" description="DUF2520" evidence="2">
    <location>
        <begin position="161"/>
        <end position="306"/>
    </location>
</feature>
<feature type="domain" description="Putative oxidoreductase/dehydrogenase Rossmann-like" evidence="1">
    <location>
        <begin position="23"/>
        <end position="143"/>
    </location>
</feature>
<dbReference type="SUPFAM" id="SSF51735">
    <property type="entry name" value="NAD(P)-binding Rossmann-fold domains"/>
    <property type="match status" value="1"/>
</dbReference>
<evidence type="ECO:0000259" key="2">
    <source>
        <dbReference type="Pfam" id="PF10728"/>
    </source>
</evidence>
<dbReference type="InterPro" id="IPR037108">
    <property type="entry name" value="TM1727-like_C_sf"/>
</dbReference>
<protein>
    <submittedName>
        <fullName evidence="3">DUF2520 domain-containing protein</fullName>
    </submittedName>
</protein>
<dbReference type="Gene3D" id="1.10.1040.20">
    <property type="entry name" value="ProC-like, C-terminal domain"/>
    <property type="match status" value="1"/>
</dbReference>
<dbReference type="Pfam" id="PF10728">
    <property type="entry name" value="DUF2520"/>
    <property type="match status" value="1"/>
</dbReference>
<dbReference type="Pfam" id="PF10727">
    <property type="entry name" value="Rossmann-like"/>
    <property type="match status" value="1"/>
</dbReference>
<gene>
    <name evidence="3" type="ORF">GCM10023353_06830</name>
</gene>